<organism evidence="1">
    <name type="scientific">Sesamum radiatum</name>
    <name type="common">Black benniseed</name>
    <dbReference type="NCBI Taxonomy" id="300843"/>
    <lineage>
        <taxon>Eukaryota</taxon>
        <taxon>Viridiplantae</taxon>
        <taxon>Streptophyta</taxon>
        <taxon>Embryophyta</taxon>
        <taxon>Tracheophyta</taxon>
        <taxon>Spermatophyta</taxon>
        <taxon>Magnoliopsida</taxon>
        <taxon>eudicotyledons</taxon>
        <taxon>Gunneridae</taxon>
        <taxon>Pentapetalae</taxon>
        <taxon>asterids</taxon>
        <taxon>lamiids</taxon>
        <taxon>Lamiales</taxon>
        <taxon>Pedaliaceae</taxon>
        <taxon>Sesamum</taxon>
    </lineage>
</organism>
<dbReference type="InterPro" id="IPR012337">
    <property type="entry name" value="RNaseH-like_sf"/>
</dbReference>
<reference evidence="1" key="2">
    <citation type="journal article" date="2024" name="Plant">
        <title>Genomic evolution and insights into agronomic trait innovations of Sesamum species.</title>
        <authorList>
            <person name="Miao H."/>
            <person name="Wang L."/>
            <person name="Qu L."/>
            <person name="Liu H."/>
            <person name="Sun Y."/>
            <person name="Le M."/>
            <person name="Wang Q."/>
            <person name="Wei S."/>
            <person name="Zheng Y."/>
            <person name="Lin W."/>
            <person name="Duan Y."/>
            <person name="Cao H."/>
            <person name="Xiong S."/>
            <person name="Wang X."/>
            <person name="Wei L."/>
            <person name="Li C."/>
            <person name="Ma Q."/>
            <person name="Ju M."/>
            <person name="Zhao R."/>
            <person name="Li G."/>
            <person name="Mu C."/>
            <person name="Tian Q."/>
            <person name="Mei H."/>
            <person name="Zhang T."/>
            <person name="Gao T."/>
            <person name="Zhang H."/>
        </authorList>
    </citation>
    <scope>NUCLEOTIDE SEQUENCE</scope>
    <source>
        <strain evidence="1">G02</strain>
    </source>
</reference>
<dbReference type="GO" id="GO:0003676">
    <property type="term" value="F:nucleic acid binding"/>
    <property type="evidence" value="ECO:0007669"/>
    <property type="project" value="InterPro"/>
</dbReference>
<proteinExistence type="predicted"/>
<sequence length="194" mass="22013">MLSPCPFTQWGIDIVGTFTLAPGQRKFLLVAIDYFTKWVEVEPLPRITEGEVMKFIWKNIDNPRGSTGESPCSLVYGTEAIIPAELGMPSHRVMNFSEECNTELLKGNLDLIEELRKKAFIRIQRYKNTMINSYNKIVKARSFQVGDLVLRRVDTLKPVGKLDPTWEGPYKVAGIIGRGVYELEDPEGHLLPRS</sequence>
<dbReference type="SUPFAM" id="SSF53098">
    <property type="entry name" value="Ribonuclease H-like"/>
    <property type="match status" value="1"/>
</dbReference>
<dbReference type="PANTHER" id="PTHR48475">
    <property type="entry name" value="RIBONUCLEASE H"/>
    <property type="match status" value="1"/>
</dbReference>
<protein>
    <submittedName>
        <fullName evidence="1">Uncharacterized protein</fullName>
    </submittedName>
</protein>
<reference evidence="1" key="1">
    <citation type="submission" date="2020-06" db="EMBL/GenBank/DDBJ databases">
        <authorList>
            <person name="Li T."/>
            <person name="Hu X."/>
            <person name="Zhang T."/>
            <person name="Song X."/>
            <person name="Zhang H."/>
            <person name="Dai N."/>
            <person name="Sheng W."/>
            <person name="Hou X."/>
            <person name="Wei L."/>
        </authorList>
    </citation>
    <scope>NUCLEOTIDE SEQUENCE</scope>
    <source>
        <strain evidence="1">G02</strain>
        <tissue evidence="1">Leaf</tissue>
    </source>
</reference>
<dbReference type="AlphaFoldDB" id="A0AAW2U943"/>
<dbReference type="InterPro" id="IPR036397">
    <property type="entry name" value="RNaseH_sf"/>
</dbReference>
<name>A0AAW2U943_SESRA</name>
<dbReference type="EMBL" id="JACGWJ010000006">
    <property type="protein sequence ID" value="KAL0413167.1"/>
    <property type="molecule type" value="Genomic_DNA"/>
</dbReference>
<accession>A0AAW2U943</accession>
<gene>
    <name evidence="1" type="ORF">Sradi_1518400</name>
</gene>
<dbReference type="PANTHER" id="PTHR48475:SF2">
    <property type="entry name" value="RIBONUCLEASE H"/>
    <property type="match status" value="1"/>
</dbReference>
<evidence type="ECO:0000313" key="1">
    <source>
        <dbReference type="EMBL" id="KAL0413167.1"/>
    </source>
</evidence>
<dbReference type="Gene3D" id="3.30.420.10">
    <property type="entry name" value="Ribonuclease H-like superfamily/Ribonuclease H"/>
    <property type="match status" value="1"/>
</dbReference>
<comment type="caution">
    <text evidence="1">The sequence shown here is derived from an EMBL/GenBank/DDBJ whole genome shotgun (WGS) entry which is preliminary data.</text>
</comment>